<evidence type="ECO:0000313" key="5">
    <source>
        <dbReference type="Proteomes" id="UP001555786"/>
    </source>
</evidence>
<dbReference type="PANTHER" id="PTHR30055:SF226">
    <property type="entry name" value="HTH-TYPE TRANSCRIPTIONAL REGULATOR PKSA"/>
    <property type="match status" value="1"/>
</dbReference>
<evidence type="ECO:0000256" key="1">
    <source>
        <dbReference type="ARBA" id="ARBA00023125"/>
    </source>
</evidence>
<reference evidence="4 5" key="1">
    <citation type="submission" date="2024-07" db="EMBL/GenBank/DDBJ databases">
        <title>Description of Labrys sedimenti sp. nov., isolated from a diclofenac-degrading enrichment culture.</title>
        <authorList>
            <person name="Tancsics A."/>
            <person name="Csepanyi A."/>
        </authorList>
    </citation>
    <scope>NUCLEOTIDE SEQUENCE [LARGE SCALE GENOMIC DNA]</scope>
    <source>
        <strain evidence="4 5">LMG 23578</strain>
    </source>
</reference>
<dbReference type="InterPro" id="IPR009057">
    <property type="entry name" value="Homeodomain-like_sf"/>
</dbReference>
<dbReference type="RefSeq" id="WP_367625013.1">
    <property type="nucleotide sequence ID" value="NZ_JBFNQD010000006.1"/>
</dbReference>
<dbReference type="SUPFAM" id="SSF46689">
    <property type="entry name" value="Homeodomain-like"/>
    <property type="match status" value="1"/>
</dbReference>
<accession>A0ABV3PPQ9</accession>
<dbReference type="InterPro" id="IPR050109">
    <property type="entry name" value="HTH-type_TetR-like_transc_reg"/>
</dbReference>
<evidence type="ECO:0000313" key="4">
    <source>
        <dbReference type="EMBL" id="MEW9307631.1"/>
    </source>
</evidence>
<dbReference type="InterPro" id="IPR001647">
    <property type="entry name" value="HTH_TetR"/>
</dbReference>
<dbReference type="PANTHER" id="PTHR30055">
    <property type="entry name" value="HTH-TYPE TRANSCRIPTIONAL REGULATOR RUTR"/>
    <property type="match status" value="1"/>
</dbReference>
<feature type="domain" description="HTH tetR-type" evidence="3">
    <location>
        <begin position="8"/>
        <end position="68"/>
    </location>
</feature>
<dbReference type="Pfam" id="PF00440">
    <property type="entry name" value="TetR_N"/>
    <property type="match status" value="1"/>
</dbReference>
<keyword evidence="5" id="KW-1185">Reference proteome</keyword>
<dbReference type="PROSITE" id="PS50977">
    <property type="entry name" value="HTH_TETR_2"/>
    <property type="match status" value="1"/>
</dbReference>
<evidence type="ECO:0000256" key="2">
    <source>
        <dbReference type="PROSITE-ProRule" id="PRU00335"/>
    </source>
</evidence>
<organism evidence="4 5">
    <name type="scientific">Labrys neptuniae</name>
    <dbReference type="NCBI Taxonomy" id="376174"/>
    <lineage>
        <taxon>Bacteria</taxon>
        <taxon>Pseudomonadati</taxon>
        <taxon>Pseudomonadota</taxon>
        <taxon>Alphaproteobacteria</taxon>
        <taxon>Hyphomicrobiales</taxon>
        <taxon>Xanthobacteraceae</taxon>
        <taxon>Labrys</taxon>
    </lineage>
</organism>
<proteinExistence type="predicted"/>
<dbReference type="Gene3D" id="1.10.357.10">
    <property type="entry name" value="Tetracycline Repressor, domain 2"/>
    <property type="match status" value="1"/>
</dbReference>
<dbReference type="EMBL" id="JBFNQD010000006">
    <property type="protein sequence ID" value="MEW9307631.1"/>
    <property type="molecule type" value="Genomic_DNA"/>
</dbReference>
<evidence type="ECO:0000259" key="3">
    <source>
        <dbReference type="PROSITE" id="PS50977"/>
    </source>
</evidence>
<feature type="DNA-binding region" description="H-T-H motif" evidence="2">
    <location>
        <begin position="31"/>
        <end position="50"/>
    </location>
</feature>
<dbReference type="Proteomes" id="UP001555786">
    <property type="component" value="Unassembled WGS sequence"/>
</dbReference>
<comment type="caution">
    <text evidence="4">The sequence shown here is derived from an EMBL/GenBank/DDBJ whole genome shotgun (WGS) entry which is preliminary data.</text>
</comment>
<keyword evidence="1 2" id="KW-0238">DNA-binding</keyword>
<dbReference type="PRINTS" id="PR00455">
    <property type="entry name" value="HTHTETR"/>
</dbReference>
<protein>
    <submittedName>
        <fullName evidence="4">TetR/AcrR family transcriptional regulator</fullName>
    </submittedName>
</protein>
<name>A0ABV3PPQ9_9HYPH</name>
<gene>
    <name evidence="4" type="ORF">ABXS05_18905</name>
</gene>
<sequence length="209" mass="22843">MRKRLSAEERRARIIAAAVSAFARDGYDGTKMDDIAARAEITKPVLYDHFPSKQALFLAVLESIRDSLIGKGKVIAQDDTSLEQKFRRSIDAFLTFVEQSPDAARVLLTVPAGDRVAAKVSREVQAGASAGIVALLADFAPNQPSWQRHGTAEFLKEGLHAVAVWWLDHPGPRREEILELVLNVAWLGFRTQADANGAVKSPGSIDRNG</sequence>